<sequence length="181" mass="20832">MQELELAGFGRLDGWSDMYETHNLRWGFTDTWTTGDLIALALTIHSRSAMNNEILTTEFIAIYRIAFIAWKNDDSVQQQMEKEMMEKQSPQLCASRPSPRRLPIRLISIHNQNIRILNTIFTEEYFNSLEKDSPPSSSKLHVHIKSISVARHNDAELKDLAQELLNTREQVGSLEAIHILP</sequence>
<gene>
    <name evidence="1" type="ORF">sscle_04g034510</name>
</gene>
<dbReference type="VEuPathDB" id="FungiDB:sscle_04g034510"/>
<reference evidence="2" key="1">
    <citation type="journal article" date="2017" name="Genome Biol. Evol.">
        <title>The complete genome sequence of the phytopathogenic fungus Sclerotinia sclerotiorum reveals insights into the genome architecture of broad host range pathogens.</title>
        <authorList>
            <person name="Derbyshire M."/>
            <person name="Denton-Giles M."/>
            <person name="Hegedus D."/>
            <person name="Seifbarghy S."/>
            <person name="Rollins J."/>
            <person name="van Kan J."/>
            <person name="Seidl M.F."/>
            <person name="Faino L."/>
            <person name="Mbengue M."/>
            <person name="Navaud O."/>
            <person name="Raffaele S."/>
            <person name="Hammond-Kosack K."/>
            <person name="Heard S."/>
            <person name="Oliver R."/>
        </authorList>
    </citation>
    <scope>NUCLEOTIDE SEQUENCE [LARGE SCALE GENOMIC DNA]</scope>
    <source>
        <strain evidence="2">ATCC 18683 / 1980 / Ss-1</strain>
    </source>
</reference>
<dbReference type="EMBL" id="CP017817">
    <property type="protein sequence ID" value="APA08681.1"/>
    <property type="molecule type" value="Genomic_DNA"/>
</dbReference>
<evidence type="ECO:0000313" key="1">
    <source>
        <dbReference type="EMBL" id="APA08681.1"/>
    </source>
</evidence>
<accession>A0A1D9Q159</accession>
<organism evidence="1 2">
    <name type="scientific">Sclerotinia sclerotiorum (strain ATCC 18683 / 1980 / Ss-1)</name>
    <name type="common">White mold</name>
    <name type="synonym">Whetzelinia sclerotiorum</name>
    <dbReference type="NCBI Taxonomy" id="665079"/>
    <lineage>
        <taxon>Eukaryota</taxon>
        <taxon>Fungi</taxon>
        <taxon>Dikarya</taxon>
        <taxon>Ascomycota</taxon>
        <taxon>Pezizomycotina</taxon>
        <taxon>Leotiomycetes</taxon>
        <taxon>Helotiales</taxon>
        <taxon>Sclerotiniaceae</taxon>
        <taxon>Sclerotinia</taxon>
    </lineage>
</organism>
<protein>
    <submittedName>
        <fullName evidence="1">Uncharacterized protein</fullName>
    </submittedName>
</protein>
<dbReference type="Proteomes" id="UP000177798">
    <property type="component" value="Chromosome 4"/>
</dbReference>
<name>A0A1D9Q159_SCLS1</name>
<dbReference type="AlphaFoldDB" id="A0A1D9Q159"/>
<proteinExistence type="predicted"/>
<evidence type="ECO:0000313" key="2">
    <source>
        <dbReference type="Proteomes" id="UP000177798"/>
    </source>
</evidence>